<keyword evidence="2" id="KW-1185">Reference proteome</keyword>
<evidence type="ECO:0008006" key="3">
    <source>
        <dbReference type="Google" id="ProtNLM"/>
    </source>
</evidence>
<gene>
    <name evidence="1" type="ORF">B7P43_G07473</name>
</gene>
<name>A0A2J7PI10_9NEOP</name>
<dbReference type="EMBL" id="NEVH01025130">
    <property type="protein sequence ID" value="PNF15959.1"/>
    <property type="molecule type" value="Genomic_DNA"/>
</dbReference>
<protein>
    <recommendedName>
        <fullName evidence="3">DUF4817 domain-containing protein</fullName>
    </recommendedName>
</protein>
<evidence type="ECO:0000313" key="1">
    <source>
        <dbReference type="EMBL" id="PNF15959.1"/>
    </source>
</evidence>
<organism evidence="1 2">
    <name type="scientific">Cryptotermes secundus</name>
    <dbReference type="NCBI Taxonomy" id="105785"/>
    <lineage>
        <taxon>Eukaryota</taxon>
        <taxon>Metazoa</taxon>
        <taxon>Ecdysozoa</taxon>
        <taxon>Arthropoda</taxon>
        <taxon>Hexapoda</taxon>
        <taxon>Insecta</taxon>
        <taxon>Pterygota</taxon>
        <taxon>Neoptera</taxon>
        <taxon>Polyneoptera</taxon>
        <taxon>Dictyoptera</taxon>
        <taxon>Blattodea</taxon>
        <taxon>Blattoidea</taxon>
        <taxon>Termitoidae</taxon>
        <taxon>Kalotermitidae</taxon>
        <taxon>Cryptotermitinae</taxon>
        <taxon>Cryptotermes</taxon>
    </lineage>
</organism>
<accession>A0A2J7PI10</accession>
<dbReference type="InParanoid" id="A0A2J7PI10"/>
<dbReference type="STRING" id="105785.A0A2J7PI10"/>
<comment type="caution">
    <text evidence="1">The sequence shown here is derived from an EMBL/GenBank/DDBJ whole genome shotgun (WGS) entry which is preliminary data.</text>
</comment>
<evidence type="ECO:0000313" key="2">
    <source>
        <dbReference type="Proteomes" id="UP000235965"/>
    </source>
</evidence>
<proteinExistence type="predicted"/>
<dbReference type="AlphaFoldDB" id="A0A2J7PI10"/>
<sequence>MSHMNVMLRARCEQKTAATMTKRFFEQCKAVLKWYWKYKNIKPTCRTIARIRDKFEADSTVHDVHKQRSGQPQIVTSPASNAVVLQHWSGVSRYASDNDFPCHSKAVWK</sequence>
<reference evidence="1 2" key="1">
    <citation type="submission" date="2017-12" db="EMBL/GenBank/DDBJ databases">
        <title>Hemimetabolous genomes reveal molecular basis of termite eusociality.</title>
        <authorList>
            <person name="Harrison M.C."/>
            <person name="Jongepier E."/>
            <person name="Robertson H.M."/>
            <person name="Arning N."/>
            <person name="Bitard-Feildel T."/>
            <person name="Chao H."/>
            <person name="Childers C.P."/>
            <person name="Dinh H."/>
            <person name="Doddapaneni H."/>
            <person name="Dugan S."/>
            <person name="Gowin J."/>
            <person name="Greiner C."/>
            <person name="Han Y."/>
            <person name="Hu H."/>
            <person name="Hughes D.S.T."/>
            <person name="Huylmans A.-K."/>
            <person name="Kemena C."/>
            <person name="Kremer L.P.M."/>
            <person name="Lee S.L."/>
            <person name="Lopez-Ezquerra A."/>
            <person name="Mallet L."/>
            <person name="Monroy-Kuhn J.M."/>
            <person name="Moser A."/>
            <person name="Murali S.C."/>
            <person name="Muzny D.M."/>
            <person name="Otani S."/>
            <person name="Piulachs M.-D."/>
            <person name="Poelchau M."/>
            <person name="Qu J."/>
            <person name="Schaub F."/>
            <person name="Wada-Katsumata A."/>
            <person name="Worley K.C."/>
            <person name="Xie Q."/>
            <person name="Ylla G."/>
            <person name="Poulsen M."/>
            <person name="Gibbs R.A."/>
            <person name="Schal C."/>
            <person name="Richards S."/>
            <person name="Belles X."/>
            <person name="Korb J."/>
            <person name="Bornberg-Bauer E."/>
        </authorList>
    </citation>
    <scope>NUCLEOTIDE SEQUENCE [LARGE SCALE GENOMIC DNA]</scope>
    <source>
        <tissue evidence="1">Whole body</tissue>
    </source>
</reference>
<dbReference type="Proteomes" id="UP000235965">
    <property type="component" value="Unassembled WGS sequence"/>
</dbReference>